<comment type="caution">
    <text evidence="1">The sequence shown here is derived from an EMBL/GenBank/DDBJ whole genome shotgun (WGS) entry which is preliminary data.</text>
</comment>
<accession>A0ABR9DM39</accession>
<dbReference type="RefSeq" id="WP_192277132.1">
    <property type="nucleotide sequence ID" value="NZ_JACZDF010000001.1"/>
</dbReference>
<dbReference type="Gene3D" id="3.90.550.10">
    <property type="entry name" value="Spore Coat Polysaccharide Biosynthesis Protein SpsA, Chain A"/>
    <property type="match status" value="1"/>
</dbReference>
<dbReference type="Proteomes" id="UP000642107">
    <property type="component" value="Unassembled WGS sequence"/>
</dbReference>
<dbReference type="InterPro" id="IPR029044">
    <property type="entry name" value="Nucleotide-diphossugar_trans"/>
</dbReference>
<gene>
    <name evidence="1" type="ORF">IGS67_01480</name>
</gene>
<reference evidence="1 2" key="1">
    <citation type="submission" date="2020-09" db="EMBL/GenBank/DDBJ databases">
        <title>Flavimobilis rhizosphaerae sp. nov., isolated from rhizosphere soil of Spartina alterniflora.</title>
        <authorList>
            <person name="Hanqin C."/>
        </authorList>
    </citation>
    <scope>NUCLEOTIDE SEQUENCE [LARGE SCALE GENOMIC DNA]</scope>
    <source>
        <strain evidence="1 2">GY 10621</strain>
    </source>
</reference>
<proteinExistence type="predicted"/>
<evidence type="ECO:0000313" key="2">
    <source>
        <dbReference type="Proteomes" id="UP000642107"/>
    </source>
</evidence>
<name>A0ABR9DM39_9MICO</name>
<keyword evidence="2" id="KW-1185">Reference proteome</keyword>
<protein>
    <submittedName>
        <fullName evidence="1">Glycosyltransferase</fullName>
    </submittedName>
</protein>
<organism evidence="1 2">
    <name type="scientific">Flavimobilis rhizosphaerae</name>
    <dbReference type="NCBI Taxonomy" id="2775421"/>
    <lineage>
        <taxon>Bacteria</taxon>
        <taxon>Bacillati</taxon>
        <taxon>Actinomycetota</taxon>
        <taxon>Actinomycetes</taxon>
        <taxon>Micrococcales</taxon>
        <taxon>Jonesiaceae</taxon>
        <taxon>Flavimobilis</taxon>
    </lineage>
</organism>
<dbReference type="SUPFAM" id="SSF53448">
    <property type="entry name" value="Nucleotide-diphospho-sugar transferases"/>
    <property type="match status" value="1"/>
</dbReference>
<dbReference type="CDD" id="cd00761">
    <property type="entry name" value="Glyco_tranf_GTA_type"/>
    <property type="match status" value="1"/>
</dbReference>
<sequence>MDKHTDGAKAWSVADLGATLTGLVDDGTGAAVSLVLADVDAVRALTMLGAGRLVSTRHTLVVARYRAPLARWRGRVGHLVGLLDLDVRWPEKRTGRLSVEIRLDAPSDIATVAAAVMPLLLPSNSTEHVGSPLVAVAPGAPAASLALLELPWAVPPQHEKDPAVLEGNDVVLIGAHDTDVHEAARTIVVERDGRPEGALRPVVDLAVHNPIRRQAKIGGATPWRAGRLVESDDSWRIVADEQAEIVVDPARPLTRTVVEKLRLVAWLDLGALAPPATSEDARALAGRLAELAATGVVLHGGAGVAGTADGLAPELAQRIARTRAPRTGLETFRAAVDQRRVAMREHAGRFALSSALTGGAPELPNVTVLLVTNRPNLVEQFLERVAAQTYPHLDVVVVMHGVQSPDTSAWEPRLRDLVSATLELDPSTSFGDALARATARADGPLVLKMDDDDLYGPEFVWDLVLARAFSGAQVVGKQAEHVYLEQYDVTVRRGFGVEDYSEQVAGGTMLASVADIMAVGGWRGVPRSVDRALMQRVVKAGGLTYVDRGVGFVYVRHGRGHTWNADASHFLRNAEEQWHGVHLPALGIEG</sequence>
<dbReference type="EMBL" id="JACZDF010000001">
    <property type="protein sequence ID" value="MBD9698168.1"/>
    <property type="molecule type" value="Genomic_DNA"/>
</dbReference>
<evidence type="ECO:0000313" key="1">
    <source>
        <dbReference type="EMBL" id="MBD9698168.1"/>
    </source>
</evidence>